<comment type="caution">
    <text evidence="1">The sequence shown here is derived from an EMBL/GenBank/DDBJ whole genome shotgun (WGS) entry which is preliminary data.</text>
</comment>
<dbReference type="InterPro" id="IPR021254">
    <property type="entry name" value="DUF2806"/>
</dbReference>
<protein>
    <submittedName>
        <fullName evidence="1">DUF2806 domain-containing protein</fullName>
    </submittedName>
</protein>
<dbReference type="EMBL" id="SSFX01000053">
    <property type="protein sequence ID" value="TXI28355.1"/>
    <property type="molecule type" value="Genomic_DNA"/>
</dbReference>
<proteinExistence type="predicted"/>
<dbReference type="Pfam" id="PF10987">
    <property type="entry name" value="DUF2806"/>
    <property type="match status" value="1"/>
</dbReference>
<reference evidence="1 2" key="1">
    <citation type="submission" date="2018-09" db="EMBL/GenBank/DDBJ databases">
        <title>Metagenome Assembled Genomes from an Advanced Water Purification Facility.</title>
        <authorList>
            <person name="Stamps B.W."/>
            <person name="Spear J.R."/>
        </authorList>
    </citation>
    <scope>NUCLEOTIDE SEQUENCE [LARGE SCALE GENOMIC DNA]</scope>
    <source>
        <strain evidence="1">Bin_54_1</strain>
    </source>
</reference>
<gene>
    <name evidence="1" type="ORF">E6Q60_07585</name>
</gene>
<dbReference type="AlphaFoldDB" id="A0A5C7VUZ7"/>
<evidence type="ECO:0000313" key="1">
    <source>
        <dbReference type="EMBL" id="TXI28355.1"/>
    </source>
</evidence>
<organism evidence="1 2">
    <name type="scientific">Nitrosomonas oligotropha</name>
    <dbReference type="NCBI Taxonomy" id="42354"/>
    <lineage>
        <taxon>Bacteria</taxon>
        <taxon>Pseudomonadati</taxon>
        <taxon>Pseudomonadota</taxon>
        <taxon>Betaproteobacteria</taxon>
        <taxon>Nitrosomonadales</taxon>
        <taxon>Nitrosomonadaceae</taxon>
        <taxon>Nitrosomonas</taxon>
    </lineage>
</organism>
<sequence>MEIKDLVGLSKPLTRLIEVISAGIGAVSRPYLAKKDSEAKAHEIRVISAALKEVAEQHRLPVIYKEGVIEVWQKPEDRTLALDALPPEERTALRLDYQERKRQQNIEGITSVAAAELSQIDDISGEKPDEDWITRFFSSAQDISSEQMQDLWGRVLAGEIKKPGSYSLKTLEFMRNVTKSDAAALEHVGKISLQYGATTFIATHDQNWLQEHLKIYPGHHFSVSEMGAMYPTDLNLRLFREDSTQEEVFVAGDLMLLVSRGENKSEIQLPVWKFTMVGRELLALIPKANDETYLESLGLFFVEKKANARIARVIEKLPDGRIRYNDIRTIDKPSTLDDAKTEA</sequence>
<dbReference type="Proteomes" id="UP000321055">
    <property type="component" value="Unassembled WGS sequence"/>
</dbReference>
<evidence type="ECO:0000313" key="2">
    <source>
        <dbReference type="Proteomes" id="UP000321055"/>
    </source>
</evidence>
<name>A0A5C7VUZ7_9PROT</name>
<accession>A0A5C7VUZ7</accession>